<feature type="transmembrane region" description="Helical" evidence="2">
    <location>
        <begin position="6"/>
        <end position="24"/>
    </location>
</feature>
<feature type="region of interest" description="Disordered" evidence="1">
    <location>
        <begin position="35"/>
        <end position="97"/>
    </location>
</feature>
<feature type="compositionally biased region" description="Polar residues" evidence="1">
    <location>
        <begin position="47"/>
        <end position="61"/>
    </location>
</feature>
<keyword evidence="2" id="KW-0812">Transmembrane</keyword>
<evidence type="ECO:0000313" key="4">
    <source>
        <dbReference type="Proteomes" id="UP000828390"/>
    </source>
</evidence>
<comment type="caution">
    <text evidence="3">The sequence shown here is derived from an EMBL/GenBank/DDBJ whole genome shotgun (WGS) entry which is preliminary data.</text>
</comment>
<dbReference type="EMBL" id="JAIWYP010000006">
    <property type="protein sequence ID" value="KAH3804673.1"/>
    <property type="molecule type" value="Genomic_DNA"/>
</dbReference>
<evidence type="ECO:0000256" key="1">
    <source>
        <dbReference type="SAM" id="MobiDB-lite"/>
    </source>
</evidence>
<reference evidence="3" key="2">
    <citation type="submission" date="2020-11" db="EMBL/GenBank/DDBJ databases">
        <authorList>
            <person name="McCartney M.A."/>
            <person name="Auch B."/>
            <person name="Kono T."/>
            <person name="Mallez S."/>
            <person name="Becker A."/>
            <person name="Gohl D.M."/>
            <person name="Silverstein K.A.T."/>
            <person name="Koren S."/>
            <person name="Bechman K.B."/>
            <person name="Herman A."/>
            <person name="Abrahante J.E."/>
            <person name="Garbe J."/>
        </authorList>
    </citation>
    <scope>NUCLEOTIDE SEQUENCE</scope>
    <source>
        <strain evidence="3">Duluth1</strain>
        <tissue evidence="3">Whole animal</tissue>
    </source>
</reference>
<evidence type="ECO:0000256" key="2">
    <source>
        <dbReference type="SAM" id="Phobius"/>
    </source>
</evidence>
<protein>
    <submittedName>
        <fullName evidence="3">Uncharacterized protein</fullName>
    </submittedName>
</protein>
<organism evidence="3 4">
    <name type="scientific">Dreissena polymorpha</name>
    <name type="common">Zebra mussel</name>
    <name type="synonym">Mytilus polymorpha</name>
    <dbReference type="NCBI Taxonomy" id="45954"/>
    <lineage>
        <taxon>Eukaryota</taxon>
        <taxon>Metazoa</taxon>
        <taxon>Spiralia</taxon>
        <taxon>Lophotrochozoa</taxon>
        <taxon>Mollusca</taxon>
        <taxon>Bivalvia</taxon>
        <taxon>Autobranchia</taxon>
        <taxon>Heteroconchia</taxon>
        <taxon>Euheterodonta</taxon>
        <taxon>Imparidentia</taxon>
        <taxon>Neoheterodontei</taxon>
        <taxon>Myida</taxon>
        <taxon>Dreissenoidea</taxon>
        <taxon>Dreissenidae</taxon>
        <taxon>Dreissena</taxon>
    </lineage>
</organism>
<reference evidence="3" key="1">
    <citation type="journal article" date="2019" name="bioRxiv">
        <title>The Genome of the Zebra Mussel, Dreissena polymorpha: A Resource for Invasive Species Research.</title>
        <authorList>
            <person name="McCartney M.A."/>
            <person name="Auch B."/>
            <person name="Kono T."/>
            <person name="Mallez S."/>
            <person name="Zhang Y."/>
            <person name="Obille A."/>
            <person name="Becker A."/>
            <person name="Abrahante J.E."/>
            <person name="Garbe J."/>
            <person name="Badalamenti J.P."/>
            <person name="Herman A."/>
            <person name="Mangelson H."/>
            <person name="Liachko I."/>
            <person name="Sullivan S."/>
            <person name="Sone E.D."/>
            <person name="Koren S."/>
            <person name="Silverstein K.A.T."/>
            <person name="Beckman K.B."/>
            <person name="Gohl D.M."/>
        </authorList>
    </citation>
    <scope>NUCLEOTIDE SEQUENCE</scope>
    <source>
        <strain evidence="3">Duluth1</strain>
        <tissue evidence="3">Whole animal</tissue>
    </source>
</reference>
<dbReference type="Proteomes" id="UP000828390">
    <property type="component" value="Unassembled WGS sequence"/>
</dbReference>
<keyword evidence="4" id="KW-1185">Reference proteome</keyword>
<dbReference type="AlphaFoldDB" id="A0A9D4FWZ0"/>
<feature type="compositionally biased region" description="Basic and acidic residues" evidence="1">
    <location>
        <begin position="80"/>
        <end position="97"/>
    </location>
</feature>
<keyword evidence="2" id="KW-1133">Transmembrane helix</keyword>
<sequence>MVSKIVVNVQSIVILFLLSGLIAFDTEYQYQDPEMFVSDHPMHRSSAPPQTQKKPGPSSVQPAHGFKSRAALRQTVSDTMDSRSTDPHRDVRSIIMQ</sequence>
<keyword evidence="2" id="KW-0472">Membrane</keyword>
<accession>A0A9D4FWZ0</accession>
<gene>
    <name evidence="3" type="ORF">DPMN_132961</name>
</gene>
<evidence type="ECO:0000313" key="3">
    <source>
        <dbReference type="EMBL" id="KAH3804673.1"/>
    </source>
</evidence>
<proteinExistence type="predicted"/>
<name>A0A9D4FWZ0_DREPO</name>